<feature type="region of interest" description="Disordered" evidence="7">
    <location>
        <begin position="1"/>
        <end position="23"/>
    </location>
</feature>
<evidence type="ECO:0000256" key="3">
    <source>
        <dbReference type="ARBA" id="ARBA00008848"/>
    </source>
</evidence>
<feature type="region of interest" description="Disordered" evidence="7">
    <location>
        <begin position="63"/>
        <end position="84"/>
    </location>
</feature>
<protein>
    <recommendedName>
        <fullName evidence="4">TBCC domain-containing protein 1</fullName>
    </recommendedName>
</protein>
<sequence>MRDMNATVESETTTTASAQGEPPWLHVRREPFEYGMLPLPSLMHHDGVGSLRELREKLLDKSIPQTSWQSGGGNASEDSSAMAQQPSRRVGVAAIVECLGLSEAHALLVLDTLASVLPDGDDCDQLARAYAAEIDTVGAHVDDLLLFLYIQIYRRVPPRSHKDPAAVADVWPSTSPFDGFFSTLSPLQVRPTRKSVPCQVEEEVHQLAFVQKHLSSLLALLVDLEEDGAKVLSVGSFDRLGIIFRPVDAQCNARSLSQTAPFFAGSDPDMPAVPVPLAQAHDWILEHISTQAQRTKCSGKENGPNEENDITMIDAVGAQAWVQNGVTKNREWCFEGLTFVDGVTKVSTIKSESDVTGDTLKVSNCHDAVVYVLAPTKYASVFGCSDSIVVLGAVGKAVRIEHCERVQVIVPCARICIANCRECVFFLGVNQRPLILGNNYNLQVAPFNTFYPKLEAHLAQVRVDPTVNRWDKILTLGVIDPHDSLPHPAGVADAQAEGASVVPPDRFTNFLIPRWNGGESEQNFTRANPFLLPKLYLMAQQQRNKAMENLRHLLQNVPLDDNRKRDLSNAIHAHFKEWLYGSGNIRQLYDLQIADKGTE</sequence>
<feature type="domain" description="C-CAP/cofactor C-like" evidence="8">
    <location>
        <begin position="319"/>
        <end position="463"/>
    </location>
</feature>
<dbReference type="AlphaFoldDB" id="D8R2S0"/>
<evidence type="ECO:0000259" key="8">
    <source>
        <dbReference type="PROSITE" id="PS51329"/>
    </source>
</evidence>
<keyword evidence="10" id="KW-1185">Reference proteome</keyword>
<comment type="similarity">
    <text evidence="3">Belongs to the TBCC family.</text>
</comment>
<reference evidence="9 10" key="1">
    <citation type="journal article" date="2011" name="Science">
        <title>The Selaginella genome identifies genetic changes associated with the evolution of vascular plants.</title>
        <authorList>
            <person name="Banks J.A."/>
            <person name="Nishiyama T."/>
            <person name="Hasebe M."/>
            <person name="Bowman J.L."/>
            <person name="Gribskov M."/>
            <person name="dePamphilis C."/>
            <person name="Albert V.A."/>
            <person name="Aono N."/>
            <person name="Aoyama T."/>
            <person name="Ambrose B.A."/>
            <person name="Ashton N.W."/>
            <person name="Axtell M.J."/>
            <person name="Barker E."/>
            <person name="Barker M.S."/>
            <person name="Bennetzen J.L."/>
            <person name="Bonawitz N.D."/>
            <person name="Chapple C."/>
            <person name="Cheng C."/>
            <person name="Correa L.G."/>
            <person name="Dacre M."/>
            <person name="DeBarry J."/>
            <person name="Dreyer I."/>
            <person name="Elias M."/>
            <person name="Engstrom E.M."/>
            <person name="Estelle M."/>
            <person name="Feng L."/>
            <person name="Finet C."/>
            <person name="Floyd S.K."/>
            <person name="Frommer W.B."/>
            <person name="Fujita T."/>
            <person name="Gramzow L."/>
            <person name="Gutensohn M."/>
            <person name="Harholt J."/>
            <person name="Hattori M."/>
            <person name="Heyl A."/>
            <person name="Hirai T."/>
            <person name="Hiwatashi Y."/>
            <person name="Ishikawa M."/>
            <person name="Iwata M."/>
            <person name="Karol K.G."/>
            <person name="Koehler B."/>
            <person name="Kolukisaoglu U."/>
            <person name="Kubo M."/>
            <person name="Kurata T."/>
            <person name="Lalonde S."/>
            <person name="Li K."/>
            <person name="Li Y."/>
            <person name="Litt A."/>
            <person name="Lyons E."/>
            <person name="Manning G."/>
            <person name="Maruyama T."/>
            <person name="Michael T.P."/>
            <person name="Mikami K."/>
            <person name="Miyazaki S."/>
            <person name="Morinaga S."/>
            <person name="Murata T."/>
            <person name="Mueller-Roeber B."/>
            <person name="Nelson D.R."/>
            <person name="Obara M."/>
            <person name="Oguri Y."/>
            <person name="Olmstead R.G."/>
            <person name="Onodera N."/>
            <person name="Petersen B.L."/>
            <person name="Pils B."/>
            <person name="Prigge M."/>
            <person name="Rensing S.A."/>
            <person name="Riano-Pachon D.M."/>
            <person name="Roberts A.W."/>
            <person name="Sato Y."/>
            <person name="Scheller H.V."/>
            <person name="Schulz B."/>
            <person name="Schulz C."/>
            <person name="Shakirov E.V."/>
            <person name="Shibagaki N."/>
            <person name="Shinohara N."/>
            <person name="Shippen D.E."/>
            <person name="Soerensen I."/>
            <person name="Sotooka R."/>
            <person name="Sugimoto N."/>
            <person name="Sugita M."/>
            <person name="Sumikawa N."/>
            <person name="Tanurdzic M."/>
            <person name="Theissen G."/>
            <person name="Ulvskov P."/>
            <person name="Wakazuki S."/>
            <person name="Weng J.K."/>
            <person name="Willats W.W."/>
            <person name="Wipf D."/>
            <person name="Wolf P.G."/>
            <person name="Yang L."/>
            <person name="Zimmer A.D."/>
            <person name="Zhu Q."/>
            <person name="Mitros T."/>
            <person name="Hellsten U."/>
            <person name="Loque D."/>
            <person name="Otillar R."/>
            <person name="Salamov A."/>
            <person name="Schmutz J."/>
            <person name="Shapiro H."/>
            <person name="Lindquist E."/>
            <person name="Lucas S."/>
            <person name="Rokhsar D."/>
            <person name="Grigoriev I.V."/>
        </authorList>
    </citation>
    <scope>NUCLEOTIDE SEQUENCE [LARGE SCALE GENOMIC DNA]</scope>
</reference>
<evidence type="ECO:0000256" key="6">
    <source>
        <dbReference type="ARBA" id="ARBA00023212"/>
    </source>
</evidence>
<dbReference type="FunCoup" id="D8R2S0">
    <property type="interactions" value="4763"/>
</dbReference>
<dbReference type="KEGG" id="smo:SELMODRAFT_439144"/>
<gene>
    <name evidence="9" type="ORF">SELMODRAFT_439144</name>
</gene>
<dbReference type="InterPro" id="IPR006599">
    <property type="entry name" value="CARP_motif"/>
</dbReference>
<evidence type="ECO:0000256" key="4">
    <source>
        <dbReference type="ARBA" id="ARBA00017559"/>
    </source>
</evidence>
<dbReference type="PANTHER" id="PTHR16052">
    <property type="entry name" value="TBCC DOMAIN-CONTAINING PROTEIN 1"/>
    <property type="match status" value="1"/>
</dbReference>
<evidence type="ECO:0000256" key="7">
    <source>
        <dbReference type="SAM" id="MobiDB-lite"/>
    </source>
</evidence>
<dbReference type="InParanoid" id="D8R2S0"/>
<name>D8R2S0_SELML</name>
<dbReference type="InterPro" id="IPR016098">
    <property type="entry name" value="CAP/MinC_C"/>
</dbReference>
<evidence type="ECO:0000313" key="9">
    <source>
        <dbReference type="EMBL" id="EFJ33774.1"/>
    </source>
</evidence>
<comment type="subcellular location">
    <subcellularLocation>
        <location evidence="1">Cytoplasm</location>
        <location evidence="1">Cytoskeleton</location>
        <location evidence="1">Microtubule organizing center</location>
        <location evidence="1">Centrosome</location>
    </subcellularLocation>
    <subcellularLocation>
        <location evidence="2">Cytoplasm</location>
        <location evidence="2">Cytoskeleton</location>
        <location evidence="2">Spindle pole</location>
    </subcellularLocation>
</comment>
<dbReference type="Proteomes" id="UP000001514">
    <property type="component" value="Unassembled WGS sequence"/>
</dbReference>
<dbReference type="PROSITE" id="PS51329">
    <property type="entry name" value="C_CAP_COFACTOR_C"/>
    <property type="match status" value="1"/>
</dbReference>
<dbReference type="OrthoDB" id="427777at2759"/>
<dbReference type="Pfam" id="PF07986">
    <property type="entry name" value="TBCC"/>
    <property type="match status" value="1"/>
</dbReference>
<accession>D8R2S0</accession>
<keyword evidence="5" id="KW-0963">Cytoplasm</keyword>
<dbReference type="PANTHER" id="PTHR16052:SF0">
    <property type="entry name" value="TBCC DOMAIN-CONTAINING PROTEIN 1"/>
    <property type="match status" value="1"/>
</dbReference>
<dbReference type="InterPro" id="IPR017901">
    <property type="entry name" value="C-CAP_CF_C-like"/>
</dbReference>
<dbReference type="GO" id="GO:0000922">
    <property type="term" value="C:spindle pole"/>
    <property type="evidence" value="ECO:0007669"/>
    <property type="project" value="UniProtKB-SubCell"/>
</dbReference>
<dbReference type="STRING" id="88036.D8R2S0"/>
<keyword evidence="6" id="KW-0206">Cytoskeleton</keyword>
<proteinExistence type="inferred from homology"/>
<dbReference type="Gene3D" id="2.160.20.70">
    <property type="match status" value="1"/>
</dbReference>
<dbReference type="HOGENOM" id="CLU_016712_2_1_1"/>
<dbReference type="EMBL" id="GL377570">
    <property type="protein sequence ID" value="EFJ33774.1"/>
    <property type="molecule type" value="Genomic_DNA"/>
</dbReference>
<evidence type="ECO:0000256" key="2">
    <source>
        <dbReference type="ARBA" id="ARBA00004647"/>
    </source>
</evidence>
<dbReference type="Gramene" id="EFJ33774">
    <property type="protein sequence ID" value="EFJ33774"/>
    <property type="gene ID" value="SELMODRAFT_439144"/>
</dbReference>
<evidence type="ECO:0000313" key="10">
    <source>
        <dbReference type="Proteomes" id="UP000001514"/>
    </source>
</evidence>
<organism evidence="10">
    <name type="scientific">Selaginella moellendorffii</name>
    <name type="common">Spikemoss</name>
    <dbReference type="NCBI Taxonomy" id="88036"/>
    <lineage>
        <taxon>Eukaryota</taxon>
        <taxon>Viridiplantae</taxon>
        <taxon>Streptophyta</taxon>
        <taxon>Embryophyta</taxon>
        <taxon>Tracheophyta</taxon>
        <taxon>Lycopodiopsida</taxon>
        <taxon>Selaginellales</taxon>
        <taxon>Selaginellaceae</taxon>
        <taxon>Selaginella</taxon>
    </lineage>
</organism>
<dbReference type="InterPro" id="IPR039589">
    <property type="entry name" value="TBCC1"/>
</dbReference>
<evidence type="ECO:0000256" key="5">
    <source>
        <dbReference type="ARBA" id="ARBA00022490"/>
    </source>
</evidence>
<dbReference type="InterPro" id="IPR012945">
    <property type="entry name" value="Tubulin-bd_cofactor_C_dom"/>
</dbReference>
<evidence type="ECO:0000256" key="1">
    <source>
        <dbReference type="ARBA" id="ARBA00004300"/>
    </source>
</evidence>
<feature type="compositionally biased region" description="Low complexity" evidence="7">
    <location>
        <begin position="1"/>
        <end position="18"/>
    </location>
</feature>
<dbReference type="OMA" id="NCHESSI"/>
<dbReference type="SMART" id="SM00673">
    <property type="entry name" value="CARP"/>
    <property type="match status" value="2"/>
</dbReference>
<dbReference type="eggNOG" id="KOG4416">
    <property type="taxonomic scope" value="Eukaryota"/>
</dbReference>